<evidence type="ECO:0000313" key="4">
    <source>
        <dbReference type="EMBL" id="CAA9404555.1"/>
    </source>
</evidence>
<sequence>MARWSPRQVSDAAPDASSLTAARRLATPGPWRETGCNEVLVWGQCQGSGKTPYQVSVDVVAPAYRCSCPSRKFPCKHALALLMLWAEGVLEDSGQMAGFAREWADQRAERASGGPARHGGDTAPDPEAQAKRLAERTARMDAGVADLRVWMGDLVRGGLAAARTQPTSWWDQAAARLVDAQLPALADRVREAGSQVHARPDWADHLLTELGRWWVITSAWQRREALDPVEQADLRVAVGWSQASSEVREVDQRPGPWTVLGAHRSDDGRLQQQRTWLRHDDGELVVVLDFAGYGQSLATPQLSGARLDVTVARYPGSAPRRGMFVDLPTASGSVATLTGGTTLAAATEDAARSLETAPWRSRHPAALAGVTLGRPSAGSGTSSRSPGTPGGSDWLVVDATGSVPMTADADPWLLLAVSGAHEVDVFGELDGGAFRPLSLWTGDAVVAL</sequence>
<organism evidence="4">
    <name type="scientific">uncultured Nocardioides sp</name>
    <dbReference type="NCBI Taxonomy" id="198441"/>
    <lineage>
        <taxon>Bacteria</taxon>
        <taxon>Bacillati</taxon>
        <taxon>Actinomycetota</taxon>
        <taxon>Actinomycetes</taxon>
        <taxon>Propionibacteriales</taxon>
        <taxon>Nocardioidaceae</taxon>
        <taxon>Nocardioides</taxon>
        <taxon>environmental samples</taxon>
    </lineage>
</organism>
<proteinExistence type="predicted"/>
<name>A0A6J4P756_9ACTN</name>
<dbReference type="AlphaFoldDB" id="A0A6J4P756"/>
<feature type="region of interest" description="Disordered" evidence="2">
    <location>
        <begin position="370"/>
        <end position="395"/>
    </location>
</feature>
<dbReference type="PROSITE" id="PS50966">
    <property type="entry name" value="ZF_SWIM"/>
    <property type="match status" value="1"/>
</dbReference>
<dbReference type="Pfam" id="PF04434">
    <property type="entry name" value="SWIM"/>
    <property type="match status" value="1"/>
</dbReference>
<feature type="compositionally biased region" description="Low complexity" evidence="2">
    <location>
        <begin position="373"/>
        <end position="387"/>
    </location>
</feature>
<feature type="domain" description="SWIM-type" evidence="3">
    <location>
        <begin position="53"/>
        <end position="86"/>
    </location>
</feature>
<protein>
    <recommendedName>
        <fullName evidence="3">SWIM-type domain-containing protein</fullName>
    </recommendedName>
</protein>
<reference evidence="4" key="1">
    <citation type="submission" date="2020-02" db="EMBL/GenBank/DDBJ databases">
        <authorList>
            <person name="Meier V. D."/>
        </authorList>
    </citation>
    <scope>NUCLEOTIDE SEQUENCE</scope>
    <source>
        <strain evidence="4">AVDCRST_MAG32</strain>
    </source>
</reference>
<dbReference type="EMBL" id="CADCUM010000125">
    <property type="protein sequence ID" value="CAA9404555.1"/>
    <property type="molecule type" value="Genomic_DNA"/>
</dbReference>
<evidence type="ECO:0000256" key="2">
    <source>
        <dbReference type="SAM" id="MobiDB-lite"/>
    </source>
</evidence>
<feature type="region of interest" description="Disordered" evidence="2">
    <location>
        <begin position="106"/>
        <end position="127"/>
    </location>
</feature>
<evidence type="ECO:0000256" key="1">
    <source>
        <dbReference type="PROSITE-ProRule" id="PRU00325"/>
    </source>
</evidence>
<keyword evidence="1" id="KW-0479">Metal-binding</keyword>
<accession>A0A6J4P756</accession>
<evidence type="ECO:0000259" key="3">
    <source>
        <dbReference type="PROSITE" id="PS50966"/>
    </source>
</evidence>
<keyword evidence="1" id="KW-0862">Zinc</keyword>
<gene>
    <name evidence="4" type="ORF">AVDCRST_MAG32-3180</name>
</gene>
<dbReference type="GO" id="GO:0008270">
    <property type="term" value="F:zinc ion binding"/>
    <property type="evidence" value="ECO:0007669"/>
    <property type="project" value="UniProtKB-KW"/>
</dbReference>
<keyword evidence="1" id="KW-0863">Zinc-finger</keyword>
<dbReference type="InterPro" id="IPR007527">
    <property type="entry name" value="Znf_SWIM"/>
</dbReference>